<keyword evidence="3" id="KW-1185">Reference proteome</keyword>
<accession>A0A1J7I736</accession>
<keyword evidence="1" id="KW-1133">Transmembrane helix</keyword>
<proteinExistence type="predicted"/>
<dbReference type="Proteomes" id="UP000182658">
    <property type="component" value="Unassembled WGS sequence"/>
</dbReference>
<dbReference type="AlphaFoldDB" id="A0A1J7I736"/>
<protein>
    <submittedName>
        <fullName evidence="2">Uncharacterized protein</fullName>
    </submittedName>
</protein>
<gene>
    <name evidence="2" type="ORF">CONLIGDRAFT_143573</name>
</gene>
<dbReference type="EMBL" id="KV875108">
    <property type="protein sequence ID" value="OIW23179.1"/>
    <property type="molecule type" value="Genomic_DNA"/>
</dbReference>
<sequence>MQAPRRRAGQADWRLPWPPAQPVQLVHSFRERLQRHGVNFVIRLLHCRDFIWRATSQASSQTTVDSAVQSSAPESACTRVLERSTLCSGFMLEPRLNEGLGVKAHLFGRIAKMRTKWRLPLALLHAVVTSMEAALCHFTASRQRYHSKTRFNRGSDECQNTFWTPAFGIWTATAIAKMIASMVDSSMETRSPLLVSMSYNISRPGTRRLGI</sequence>
<evidence type="ECO:0000313" key="2">
    <source>
        <dbReference type="EMBL" id="OIW23179.1"/>
    </source>
</evidence>
<evidence type="ECO:0000256" key="1">
    <source>
        <dbReference type="SAM" id="Phobius"/>
    </source>
</evidence>
<keyword evidence="1" id="KW-0472">Membrane</keyword>
<dbReference type="InParanoid" id="A0A1J7I736"/>
<reference evidence="2 3" key="1">
    <citation type="submission" date="2016-10" db="EMBL/GenBank/DDBJ databases">
        <title>Draft genome sequence of Coniochaeta ligniaria NRRL30616, a lignocellulolytic fungus for bioabatement of inhibitors in plant biomass hydrolysates.</title>
        <authorList>
            <consortium name="DOE Joint Genome Institute"/>
            <person name="Jimenez D.J."/>
            <person name="Hector R.E."/>
            <person name="Riley R."/>
            <person name="Sun H."/>
            <person name="Grigoriev I.V."/>
            <person name="Van Elsas J.D."/>
            <person name="Nichols N.N."/>
        </authorList>
    </citation>
    <scope>NUCLEOTIDE SEQUENCE [LARGE SCALE GENOMIC DNA]</scope>
    <source>
        <strain evidence="2 3">NRRL 30616</strain>
    </source>
</reference>
<organism evidence="2 3">
    <name type="scientific">Coniochaeta ligniaria NRRL 30616</name>
    <dbReference type="NCBI Taxonomy" id="1408157"/>
    <lineage>
        <taxon>Eukaryota</taxon>
        <taxon>Fungi</taxon>
        <taxon>Dikarya</taxon>
        <taxon>Ascomycota</taxon>
        <taxon>Pezizomycotina</taxon>
        <taxon>Sordariomycetes</taxon>
        <taxon>Sordariomycetidae</taxon>
        <taxon>Coniochaetales</taxon>
        <taxon>Coniochaetaceae</taxon>
        <taxon>Coniochaeta</taxon>
    </lineage>
</organism>
<feature type="transmembrane region" description="Helical" evidence="1">
    <location>
        <begin position="119"/>
        <end position="140"/>
    </location>
</feature>
<feature type="transmembrane region" description="Helical" evidence="1">
    <location>
        <begin position="160"/>
        <end position="180"/>
    </location>
</feature>
<name>A0A1J7I736_9PEZI</name>
<keyword evidence="1" id="KW-0812">Transmembrane</keyword>
<evidence type="ECO:0000313" key="3">
    <source>
        <dbReference type="Proteomes" id="UP000182658"/>
    </source>
</evidence>